<keyword evidence="3" id="KW-1185">Reference proteome</keyword>
<name>A0AAD8NVX6_TARER</name>
<protein>
    <submittedName>
        <fullName evidence="2">Uncharacterized protein</fullName>
    </submittedName>
</protein>
<keyword evidence="1" id="KW-0812">Transmembrane</keyword>
<dbReference type="EMBL" id="JAUHHV010000005">
    <property type="protein sequence ID" value="KAK1423333.1"/>
    <property type="molecule type" value="Genomic_DNA"/>
</dbReference>
<reference evidence="2" key="1">
    <citation type="journal article" date="2023" name="bioRxiv">
        <title>Improved chromosome-level genome assembly for marigold (Tagetes erecta).</title>
        <authorList>
            <person name="Jiang F."/>
            <person name="Yuan L."/>
            <person name="Wang S."/>
            <person name="Wang H."/>
            <person name="Xu D."/>
            <person name="Wang A."/>
            <person name="Fan W."/>
        </authorList>
    </citation>
    <scope>NUCLEOTIDE SEQUENCE</scope>
    <source>
        <strain evidence="2">WSJ</strain>
        <tissue evidence="2">Leaf</tissue>
    </source>
</reference>
<proteinExistence type="predicted"/>
<organism evidence="2 3">
    <name type="scientific">Tagetes erecta</name>
    <name type="common">African marigold</name>
    <dbReference type="NCBI Taxonomy" id="13708"/>
    <lineage>
        <taxon>Eukaryota</taxon>
        <taxon>Viridiplantae</taxon>
        <taxon>Streptophyta</taxon>
        <taxon>Embryophyta</taxon>
        <taxon>Tracheophyta</taxon>
        <taxon>Spermatophyta</taxon>
        <taxon>Magnoliopsida</taxon>
        <taxon>eudicotyledons</taxon>
        <taxon>Gunneridae</taxon>
        <taxon>Pentapetalae</taxon>
        <taxon>asterids</taxon>
        <taxon>campanulids</taxon>
        <taxon>Asterales</taxon>
        <taxon>Asteraceae</taxon>
        <taxon>Asteroideae</taxon>
        <taxon>Heliantheae alliance</taxon>
        <taxon>Tageteae</taxon>
        <taxon>Tagetes</taxon>
    </lineage>
</organism>
<evidence type="ECO:0000313" key="3">
    <source>
        <dbReference type="Proteomes" id="UP001229421"/>
    </source>
</evidence>
<dbReference type="AlphaFoldDB" id="A0AAD8NVX6"/>
<evidence type="ECO:0000313" key="2">
    <source>
        <dbReference type="EMBL" id="KAK1423333.1"/>
    </source>
</evidence>
<keyword evidence="1" id="KW-0472">Membrane</keyword>
<accession>A0AAD8NVX6</accession>
<comment type="caution">
    <text evidence="2">The sequence shown here is derived from an EMBL/GenBank/DDBJ whole genome shotgun (WGS) entry which is preliminary data.</text>
</comment>
<dbReference type="PANTHER" id="PTHR46996">
    <property type="entry name" value="OS05G0488500 PROTEIN"/>
    <property type="match status" value="1"/>
</dbReference>
<sequence>MVKLRGSSSDVDDHIKKLSKKIPINSACEKYTPSALTDAFFLMTVFGACGFLIHPFVSLLLSQVLMVFQHDMYTLKRKVKVGQVVYGVLGLVVIIMCMVMLIFMLCKSRKKCGQPGCRGLKQAVEFDIQLETEDDIKNNAKNSSSVKYGVKKGLFGLPKDYHKELEAELKKLAPVNGRVLFLFRGRCGCPVVQVEVPGPKKNNRKIKK</sequence>
<feature type="transmembrane region" description="Helical" evidence="1">
    <location>
        <begin position="83"/>
        <end position="105"/>
    </location>
</feature>
<evidence type="ECO:0000256" key="1">
    <source>
        <dbReference type="SAM" id="Phobius"/>
    </source>
</evidence>
<keyword evidence="1" id="KW-1133">Transmembrane helix</keyword>
<feature type="transmembrane region" description="Helical" evidence="1">
    <location>
        <begin position="39"/>
        <end position="62"/>
    </location>
</feature>
<dbReference type="PANTHER" id="PTHR46996:SF4">
    <property type="entry name" value="RIBOSOMAL PROTEIN L34E SUPERFAMILY PROTEIN"/>
    <property type="match status" value="1"/>
</dbReference>
<gene>
    <name evidence="2" type="ORF">QVD17_18631</name>
</gene>
<dbReference type="Proteomes" id="UP001229421">
    <property type="component" value="Unassembled WGS sequence"/>
</dbReference>